<dbReference type="GO" id="GO:0003723">
    <property type="term" value="F:RNA binding"/>
    <property type="evidence" value="ECO:0007669"/>
    <property type="project" value="InterPro"/>
</dbReference>
<reference evidence="2" key="1">
    <citation type="submission" date="2022-07" db="EMBL/GenBank/DDBJ databases">
        <title>Phylogenomic reconstructions and comparative analyses of Kickxellomycotina fungi.</title>
        <authorList>
            <person name="Reynolds N.K."/>
            <person name="Stajich J.E."/>
            <person name="Barry K."/>
            <person name="Grigoriev I.V."/>
            <person name="Crous P."/>
            <person name="Smith M.E."/>
        </authorList>
    </citation>
    <scope>NUCLEOTIDE SEQUENCE</scope>
    <source>
        <strain evidence="2">IMI 214461</strain>
    </source>
</reference>
<feature type="domain" description="RRM" evidence="1">
    <location>
        <begin position="36"/>
        <end position="80"/>
    </location>
</feature>
<dbReference type="InterPro" id="IPR000504">
    <property type="entry name" value="RRM_dom"/>
</dbReference>
<sequence length="108" mass="11976">MNAVRTQALRSAHHSKTITVKHNIDGVTNMSESLALLGHLKKFGTLVSFRFMRDPLTQERTGLAFASYMHFDDVNKAVSSRRQIVSGLQAPFNSIEVANFIESPNSNA</sequence>
<evidence type="ECO:0000313" key="2">
    <source>
        <dbReference type="EMBL" id="KAJ2008605.1"/>
    </source>
</evidence>
<dbReference type="InterPro" id="IPR012677">
    <property type="entry name" value="Nucleotide-bd_a/b_plait_sf"/>
</dbReference>
<gene>
    <name evidence="2" type="ORF">H4R26_000081</name>
</gene>
<comment type="caution">
    <text evidence="2">The sequence shown here is derived from an EMBL/GenBank/DDBJ whole genome shotgun (WGS) entry which is preliminary data.</text>
</comment>
<dbReference type="AlphaFoldDB" id="A0A9W8BPE9"/>
<dbReference type="Pfam" id="PF00076">
    <property type="entry name" value="RRM_1"/>
    <property type="match status" value="1"/>
</dbReference>
<proteinExistence type="predicted"/>
<dbReference type="InterPro" id="IPR035979">
    <property type="entry name" value="RBD_domain_sf"/>
</dbReference>
<accession>A0A9W8BPE9</accession>
<evidence type="ECO:0000259" key="1">
    <source>
        <dbReference type="Pfam" id="PF00076"/>
    </source>
</evidence>
<protein>
    <recommendedName>
        <fullName evidence="1">RRM domain-containing protein</fullName>
    </recommendedName>
</protein>
<dbReference type="SUPFAM" id="SSF54928">
    <property type="entry name" value="RNA-binding domain, RBD"/>
    <property type="match status" value="1"/>
</dbReference>
<name>A0A9W8BPE9_9FUNG</name>
<keyword evidence="3" id="KW-1185">Reference proteome</keyword>
<organism evidence="2 3">
    <name type="scientific">Coemansia thaxteri</name>
    <dbReference type="NCBI Taxonomy" id="2663907"/>
    <lineage>
        <taxon>Eukaryota</taxon>
        <taxon>Fungi</taxon>
        <taxon>Fungi incertae sedis</taxon>
        <taxon>Zoopagomycota</taxon>
        <taxon>Kickxellomycotina</taxon>
        <taxon>Kickxellomycetes</taxon>
        <taxon>Kickxellales</taxon>
        <taxon>Kickxellaceae</taxon>
        <taxon>Coemansia</taxon>
    </lineage>
</organism>
<dbReference type="Gene3D" id="3.30.70.330">
    <property type="match status" value="1"/>
</dbReference>
<dbReference type="Proteomes" id="UP001150907">
    <property type="component" value="Unassembled WGS sequence"/>
</dbReference>
<dbReference type="EMBL" id="JANBQF010000002">
    <property type="protein sequence ID" value="KAJ2008605.1"/>
    <property type="molecule type" value="Genomic_DNA"/>
</dbReference>
<evidence type="ECO:0000313" key="3">
    <source>
        <dbReference type="Proteomes" id="UP001150907"/>
    </source>
</evidence>
<dbReference type="OrthoDB" id="266020at2759"/>